<accession>A0A369A957</accession>
<evidence type="ECO:0000313" key="4">
    <source>
        <dbReference type="EMBL" id="RCX03944.1"/>
    </source>
</evidence>
<evidence type="ECO:0000256" key="1">
    <source>
        <dbReference type="ARBA" id="ARBA00006464"/>
    </source>
</evidence>
<evidence type="ECO:0000313" key="5">
    <source>
        <dbReference type="Proteomes" id="UP000253517"/>
    </source>
</evidence>
<protein>
    <submittedName>
        <fullName evidence="4">Sugar transferase</fullName>
    </submittedName>
</protein>
<reference evidence="4 5" key="1">
    <citation type="submission" date="2018-07" db="EMBL/GenBank/DDBJ databases">
        <title>Genomic Encyclopedia of Type Strains, Phase IV (KMG-IV): sequencing the most valuable type-strain genomes for metagenomic binning, comparative biology and taxonomic classification.</title>
        <authorList>
            <person name="Goeker M."/>
        </authorList>
    </citation>
    <scope>NUCLEOTIDE SEQUENCE [LARGE SCALE GENOMIC DNA]</scope>
    <source>
        <strain evidence="4 5">DSM 21410</strain>
    </source>
</reference>
<keyword evidence="5" id="KW-1185">Reference proteome</keyword>
<keyword evidence="2" id="KW-0472">Membrane</keyword>
<keyword evidence="2" id="KW-1133">Transmembrane helix</keyword>
<dbReference type="SUPFAM" id="SSF52172">
    <property type="entry name" value="CheY-like"/>
    <property type="match status" value="1"/>
</dbReference>
<dbReference type="InterPro" id="IPR003362">
    <property type="entry name" value="Bact_transf"/>
</dbReference>
<sequence>MTHIIYIGEDPEVIRLFSGRQDVEFKTVRNAVQFDKFFNQNNMQPDLILCEKTLKGMNGFELFNYYKNILKEKGIPYVLVDQHFGNYTKRLYLKEKVTDIYQKPLDPQMVIERIPFLKNIEESRKNKLVKLSQKPYRIPLAKRIFDIVFASVALIVVSPILLIAAIAIKLESPGPIFYKSKRVGTGYRIFDFYKLRSMYTDADRRLKEYLHMNQYKTDSTQTTLNDNLPKQPKSKFASSVVLIHKDGTPLTEEEYKELKKQMSAGTFFKLKDDPRVTKVGAFLRNTSIDELPQLINVLKGDMSIVGNRPLPLYEAEQLTSDDWSERFLAPAGITGLWQVEKRGKSDMSEEERKALDNQYARNFSFWNDIKIILKTIPALFQKENV</sequence>
<dbReference type="GO" id="GO:0016780">
    <property type="term" value="F:phosphotransferase activity, for other substituted phosphate groups"/>
    <property type="evidence" value="ECO:0007669"/>
    <property type="project" value="TreeGrafter"/>
</dbReference>
<name>A0A369A957_9FLAO</name>
<feature type="domain" description="Bacterial sugar transferase" evidence="3">
    <location>
        <begin position="142"/>
        <end position="380"/>
    </location>
</feature>
<proteinExistence type="inferred from homology"/>
<keyword evidence="2" id="KW-0812">Transmembrane</keyword>
<dbReference type="EMBL" id="QPJS01000002">
    <property type="protein sequence ID" value="RCX03944.1"/>
    <property type="molecule type" value="Genomic_DNA"/>
</dbReference>
<dbReference type="PANTHER" id="PTHR30576">
    <property type="entry name" value="COLANIC BIOSYNTHESIS UDP-GLUCOSE LIPID CARRIER TRANSFERASE"/>
    <property type="match status" value="1"/>
</dbReference>
<dbReference type="Proteomes" id="UP000253517">
    <property type="component" value="Unassembled WGS sequence"/>
</dbReference>
<organism evidence="4 5">
    <name type="scientific">Schleiferia thermophila</name>
    <dbReference type="NCBI Taxonomy" id="884107"/>
    <lineage>
        <taxon>Bacteria</taxon>
        <taxon>Pseudomonadati</taxon>
        <taxon>Bacteroidota</taxon>
        <taxon>Flavobacteriia</taxon>
        <taxon>Flavobacteriales</taxon>
        <taxon>Schleiferiaceae</taxon>
        <taxon>Schleiferia</taxon>
    </lineage>
</organism>
<comment type="caution">
    <text evidence="4">The sequence shown here is derived from an EMBL/GenBank/DDBJ whole genome shotgun (WGS) entry which is preliminary data.</text>
</comment>
<evidence type="ECO:0000259" key="3">
    <source>
        <dbReference type="Pfam" id="PF02397"/>
    </source>
</evidence>
<dbReference type="Pfam" id="PF02397">
    <property type="entry name" value="Bac_transf"/>
    <property type="match status" value="1"/>
</dbReference>
<dbReference type="RefSeq" id="WP_114366218.1">
    <property type="nucleotide sequence ID" value="NZ_BHZF01000002.1"/>
</dbReference>
<dbReference type="Gene3D" id="3.40.50.2300">
    <property type="match status" value="1"/>
</dbReference>
<comment type="similarity">
    <text evidence="1">Belongs to the bacterial sugar transferase family.</text>
</comment>
<dbReference type="InterPro" id="IPR011006">
    <property type="entry name" value="CheY-like_superfamily"/>
</dbReference>
<dbReference type="PANTHER" id="PTHR30576:SF0">
    <property type="entry name" value="UNDECAPRENYL-PHOSPHATE N-ACETYLGALACTOSAMINYL 1-PHOSPHATE TRANSFERASE-RELATED"/>
    <property type="match status" value="1"/>
</dbReference>
<feature type="transmembrane region" description="Helical" evidence="2">
    <location>
        <begin position="144"/>
        <end position="168"/>
    </location>
</feature>
<keyword evidence="4" id="KW-0808">Transferase</keyword>
<evidence type="ECO:0000256" key="2">
    <source>
        <dbReference type="SAM" id="Phobius"/>
    </source>
</evidence>
<dbReference type="AlphaFoldDB" id="A0A369A957"/>
<gene>
    <name evidence="4" type="ORF">DES35_102401</name>
</gene>